<dbReference type="Proteomes" id="UP001232343">
    <property type="component" value="Unassembled WGS sequence"/>
</dbReference>
<keyword evidence="2" id="KW-0472">Membrane</keyword>
<evidence type="ECO:0000256" key="2">
    <source>
        <dbReference type="SAM" id="Phobius"/>
    </source>
</evidence>
<dbReference type="PANTHER" id="PTHR10587:SF125">
    <property type="entry name" value="POLYSACCHARIDE DEACETYLASE YHEN-RELATED"/>
    <property type="match status" value="1"/>
</dbReference>
<keyword evidence="2" id="KW-1133">Transmembrane helix</keyword>
<dbReference type="Gene3D" id="3.20.20.370">
    <property type="entry name" value="Glycoside hydrolase/deacetylase"/>
    <property type="match status" value="1"/>
</dbReference>
<feature type="compositionally biased region" description="Basic and acidic residues" evidence="1">
    <location>
        <begin position="62"/>
        <end position="71"/>
    </location>
</feature>
<dbReference type="EMBL" id="JAUSUO010000009">
    <property type="protein sequence ID" value="MDQ0344296.1"/>
    <property type="molecule type" value="Genomic_DNA"/>
</dbReference>
<feature type="transmembrane region" description="Helical" evidence="2">
    <location>
        <begin position="12"/>
        <end position="35"/>
    </location>
</feature>
<reference evidence="4 5" key="1">
    <citation type="submission" date="2023-07" db="EMBL/GenBank/DDBJ databases">
        <title>Genomic Encyclopedia of Type Strains, Phase IV (KMG-IV): sequencing the most valuable type-strain genomes for metagenomic binning, comparative biology and taxonomic classification.</title>
        <authorList>
            <person name="Goeker M."/>
        </authorList>
    </citation>
    <scope>NUCLEOTIDE SEQUENCE [LARGE SCALE GENOMIC DNA]</scope>
    <source>
        <strain evidence="4 5">DSM 27848</strain>
    </source>
</reference>
<evidence type="ECO:0000259" key="3">
    <source>
        <dbReference type="PROSITE" id="PS51677"/>
    </source>
</evidence>
<dbReference type="InterPro" id="IPR002509">
    <property type="entry name" value="NODB_dom"/>
</dbReference>
<evidence type="ECO:0000313" key="5">
    <source>
        <dbReference type="Proteomes" id="UP001232343"/>
    </source>
</evidence>
<feature type="compositionally biased region" description="Basic and acidic residues" evidence="1">
    <location>
        <begin position="79"/>
        <end position="112"/>
    </location>
</feature>
<dbReference type="SUPFAM" id="SSF88713">
    <property type="entry name" value="Glycoside hydrolase/deacetylase"/>
    <property type="match status" value="1"/>
</dbReference>
<sequence length="392" mass="45045">MKGSEKRKKRKLNRLGKITLGSFILFVAVLSYFIWDGIAEQNAAAKRNIQMPPIAVEAVYSKDKESDRIDGKSNIGKDPVVEKNKTDDPNKVDEVVNEEDPKNTEQNIEKNNPDTQEQDEEIDKQKDEAAKHKEELDKHKEEIEKHKQEVEQHQKDVEKQNEEPKKEQKSEQPAKEMPPVEKPKEETKEQAPVKTGKVVYLTFDDGPHAVSKDILILLKKYNAKATFFMLEPNMRNYPDAVKTMVKEGHAVGVHGVTHDTSKVYRSPASFVGEMNKAIEFIQKTTNVQTHLIRAPYGSKPYVTAPYKAAADKEKMILWDWNIDSTDWKLTNGAFVNQVIQQTKQFNNNEPLIVLMHEKPTTLAHLEKILKYYKDNGYEMRALDETMTPVQFK</sequence>
<accession>A0ABU0D7A7</accession>
<evidence type="ECO:0000313" key="4">
    <source>
        <dbReference type="EMBL" id="MDQ0344296.1"/>
    </source>
</evidence>
<name>A0ABU0D7A7_9BACI</name>
<dbReference type="RefSeq" id="WP_244682569.1">
    <property type="nucleotide sequence ID" value="NZ_JALIRM010000012.1"/>
</dbReference>
<feature type="domain" description="NodB homology" evidence="3">
    <location>
        <begin position="197"/>
        <end position="380"/>
    </location>
</feature>
<dbReference type="CDD" id="cd10944">
    <property type="entry name" value="CE4_SmPgdA_like"/>
    <property type="match status" value="1"/>
</dbReference>
<feature type="region of interest" description="Disordered" evidence="1">
    <location>
        <begin position="62"/>
        <end position="192"/>
    </location>
</feature>
<protein>
    <submittedName>
        <fullName evidence="4">Peptidoglycan/xylan/chitin deacetylase (PgdA/CDA1 family)</fullName>
    </submittedName>
</protein>
<keyword evidence="5" id="KW-1185">Reference proteome</keyword>
<dbReference type="InterPro" id="IPR050248">
    <property type="entry name" value="Polysacc_deacetylase_ArnD"/>
</dbReference>
<dbReference type="Pfam" id="PF01522">
    <property type="entry name" value="Polysacc_deac_1"/>
    <property type="match status" value="1"/>
</dbReference>
<dbReference type="InterPro" id="IPR011330">
    <property type="entry name" value="Glyco_hydro/deAcase_b/a-brl"/>
</dbReference>
<organism evidence="4 5">
    <name type="scientific">Lederbergia wuyishanensis</name>
    <dbReference type="NCBI Taxonomy" id="1347903"/>
    <lineage>
        <taxon>Bacteria</taxon>
        <taxon>Bacillati</taxon>
        <taxon>Bacillota</taxon>
        <taxon>Bacilli</taxon>
        <taxon>Bacillales</taxon>
        <taxon>Bacillaceae</taxon>
        <taxon>Lederbergia</taxon>
    </lineage>
</organism>
<gene>
    <name evidence="4" type="ORF">J2S14_003139</name>
</gene>
<keyword evidence="2" id="KW-0812">Transmembrane</keyword>
<proteinExistence type="predicted"/>
<comment type="caution">
    <text evidence="4">The sequence shown here is derived from an EMBL/GenBank/DDBJ whole genome shotgun (WGS) entry which is preliminary data.</text>
</comment>
<evidence type="ECO:0000256" key="1">
    <source>
        <dbReference type="SAM" id="MobiDB-lite"/>
    </source>
</evidence>
<feature type="compositionally biased region" description="Basic and acidic residues" evidence="1">
    <location>
        <begin position="123"/>
        <end position="191"/>
    </location>
</feature>
<dbReference type="PANTHER" id="PTHR10587">
    <property type="entry name" value="GLYCOSYL TRANSFERASE-RELATED"/>
    <property type="match status" value="1"/>
</dbReference>
<dbReference type="PROSITE" id="PS51677">
    <property type="entry name" value="NODB"/>
    <property type="match status" value="1"/>
</dbReference>